<evidence type="ECO:0000256" key="2">
    <source>
        <dbReference type="ARBA" id="ARBA00022475"/>
    </source>
</evidence>
<dbReference type="Pfam" id="PF02706">
    <property type="entry name" value="Wzz"/>
    <property type="match status" value="1"/>
</dbReference>
<keyword evidence="3 7" id="KW-0812">Transmembrane</keyword>
<evidence type="ECO:0000256" key="6">
    <source>
        <dbReference type="SAM" id="MobiDB-lite"/>
    </source>
</evidence>
<dbReference type="AlphaFoldDB" id="A0A919IA11"/>
<dbReference type="RefSeq" id="WP_203737376.1">
    <property type="nucleotide sequence ID" value="NZ_BAAAUC010000002.1"/>
</dbReference>
<name>A0A919IA11_9ACTN</name>
<protein>
    <recommendedName>
        <fullName evidence="8">Polysaccharide chain length determinant N-terminal domain-containing protein</fullName>
    </recommendedName>
</protein>
<proteinExistence type="predicted"/>
<evidence type="ECO:0000256" key="5">
    <source>
        <dbReference type="ARBA" id="ARBA00023136"/>
    </source>
</evidence>
<feature type="compositionally biased region" description="Polar residues" evidence="6">
    <location>
        <begin position="293"/>
        <end position="314"/>
    </location>
</feature>
<feature type="transmembrane region" description="Helical" evidence="7">
    <location>
        <begin position="182"/>
        <end position="200"/>
    </location>
</feature>
<feature type="transmembrane region" description="Helical" evidence="7">
    <location>
        <begin position="14"/>
        <end position="33"/>
    </location>
</feature>
<keyword evidence="4 7" id="KW-1133">Transmembrane helix</keyword>
<feature type="domain" description="Polysaccharide chain length determinant N-terminal" evidence="8">
    <location>
        <begin position="1"/>
        <end position="68"/>
    </location>
</feature>
<evidence type="ECO:0000256" key="7">
    <source>
        <dbReference type="SAM" id="Phobius"/>
    </source>
</evidence>
<keyword evidence="10" id="KW-1185">Reference proteome</keyword>
<accession>A0A919IA11</accession>
<gene>
    <name evidence="9" type="ORF">Acy02nite_01010</name>
</gene>
<evidence type="ECO:0000313" key="9">
    <source>
        <dbReference type="EMBL" id="GID62220.1"/>
    </source>
</evidence>
<keyword evidence="2" id="KW-1003">Cell membrane</keyword>
<feature type="region of interest" description="Disordered" evidence="6">
    <location>
        <begin position="248"/>
        <end position="314"/>
    </location>
</feature>
<keyword evidence="5 7" id="KW-0472">Membrane</keyword>
<evidence type="ECO:0000256" key="4">
    <source>
        <dbReference type="ARBA" id="ARBA00022989"/>
    </source>
</evidence>
<dbReference type="Proteomes" id="UP000619479">
    <property type="component" value="Unassembled WGS sequence"/>
</dbReference>
<dbReference type="InterPro" id="IPR003856">
    <property type="entry name" value="LPS_length_determ_N"/>
</dbReference>
<evidence type="ECO:0000259" key="8">
    <source>
        <dbReference type="Pfam" id="PF02706"/>
    </source>
</evidence>
<comment type="caution">
    <text evidence="9">The sequence shown here is derived from an EMBL/GenBank/DDBJ whole genome shotgun (WGS) entry which is preliminary data.</text>
</comment>
<evidence type="ECO:0000256" key="1">
    <source>
        <dbReference type="ARBA" id="ARBA00004651"/>
    </source>
</evidence>
<dbReference type="EMBL" id="BOMH01000001">
    <property type="protein sequence ID" value="GID62220.1"/>
    <property type="molecule type" value="Genomic_DNA"/>
</dbReference>
<dbReference type="GO" id="GO:0005886">
    <property type="term" value="C:plasma membrane"/>
    <property type="evidence" value="ECO:0007669"/>
    <property type="project" value="UniProtKB-SubCell"/>
</dbReference>
<sequence>MDLGEILRVLRKRWYIVVPMLLLAVGLGIGVFVKVPTTYSTYTMVSLLTSPAATKAASSQTGQGQDNPFLYLNGSLIATADFLGRRLQSTDTVLQLKSQGLTEEYEVALAENAQGPFLTITLKGTDKEHLLTSAAQLSTFAETTLNEIQQRNNVAEKDRIKLIQVIPPQTPKVETKAKLKPVIVIAGGTAALAFVLAFMVESISRSRRRKAALAETPAEPTVAGSASAMPDIEGTVVLQLPPKVAAVPPAPAPAPAPEKSSDVEKTQRIQVPPRPAATTTSQKESPQPARPKLSTTYQSNVDRGGQNANRVNGS</sequence>
<reference evidence="9" key="1">
    <citation type="submission" date="2021-01" db="EMBL/GenBank/DDBJ databases">
        <title>Whole genome shotgun sequence of Actinoplanes cyaneus NBRC 14990.</title>
        <authorList>
            <person name="Komaki H."/>
            <person name="Tamura T."/>
        </authorList>
    </citation>
    <scope>NUCLEOTIDE SEQUENCE</scope>
    <source>
        <strain evidence="9">NBRC 14990</strain>
    </source>
</reference>
<evidence type="ECO:0000313" key="10">
    <source>
        <dbReference type="Proteomes" id="UP000619479"/>
    </source>
</evidence>
<organism evidence="9 10">
    <name type="scientific">Actinoplanes cyaneus</name>
    <dbReference type="NCBI Taxonomy" id="52696"/>
    <lineage>
        <taxon>Bacteria</taxon>
        <taxon>Bacillati</taxon>
        <taxon>Actinomycetota</taxon>
        <taxon>Actinomycetes</taxon>
        <taxon>Micromonosporales</taxon>
        <taxon>Micromonosporaceae</taxon>
        <taxon>Actinoplanes</taxon>
    </lineage>
</organism>
<comment type="subcellular location">
    <subcellularLocation>
        <location evidence="1">Cell membrane</location>
        <topology evidence="1">Multi-pass membrane protein</topology>
    </subcellularLocation>
</comment>
<evidence type="ECO:0000256" key="3">
    <source>
        <dbReference type="ARBA" id="ARBA00022692"/>
    </source>
</evidence>